<dbReference type="InterPro" id="IPR013783">
    <property type="entry name" value="Ig-like_fold"/>
</dbReference>
<feature type="signal peptide" evidence="14">
    <location>
        <begin position="1"/>
        <end position="20"/>
    </location>
</feature>
<dbReference type="PANTHER" id="PTHR12035">
    <property type="entry name" value="SIALIC ACID BINDING IMMUNOGLOBULIN-LIKE LECTIN"/>
    <property type="match status" value="1"/>
</dbReference>
<sequence>MLLLLLLFLPLLWGRERVEGQKNNRKDYSLMMQSSVTVQEGLCVHVQCSFSYPVDSQTDSDPVHGYWFRAGDDISWKAPVATNNPAQAVREETRDRFHLLGDPQTKNCTLSIRDARMSDAGRYFFRMERGNIKWNYKYDRLSVNVTDPPQNLTVTVFQGEGTASTALGNSSSLSVLEGQSLRLVCAVDSNPPARLSWTWRSLTLYPSQPSNPLVLELRVHLGDEGECICRAQNSLGSQHVSLNLSLQHEYTGKMRPVSGVMLGAVGGAGATALVFLSFCVIFIVVRSCRKKSARPAADVGDTGMEDANTVRGSASQGTLIESWADDNPRHLGLAAPSSGEEREIQYASLSFHKGEPQDLSRQEATNNEYSEIKIPK</sequence>
<dbReference type="Proteomes" id="UP000001595">
    <property type="component" value="Chromosome 19"/>
</dbReference>
<protein>
    <submittedName>
        <fullName evidence="16">SIGLEC7 isoform 3</fullName>
    </submittedName>
    <submittedName>
        <fullName evidence="17">Sialic acid binding Ig like lectin 7</fullName>
    </submittedName>
</protein>
<evidence type="ECO:0000313" key="16">
    <source>
        <dbReference type="EMBL" id="PNJ41830.1"/>
    </source>
</evidence>
<dbReference type="GeneTree" id="ENSGT01150000286907"/>
<evidence type="ECO:0000256" key="4">
    <source>
        <dbReference type="ARBA" id="ARBA00022734"/>
    </source>
</evidence>
<comment type="similarity">
    <text evidence="11">Belongs to the immunoglobulin superfamily. SIGLEC (sialic acid binding Ig-like lectin) family.</text>
</comment>
<name>H2NZV5_PONAB</name>
<evidence type="ECO:0000256" key="10">
    <source>
        <dbReference type="ARBA" id="ARBA00023319"/>
    </source>
</evidence>
<gene>
    <name evidence="17" type="primary">SIGLEC7</name>
    <name evidence="16" type="ORF">CR201_G0029761</name>
</gene>
<comment type="subcellular location">
    <subcellularLocation>
        <location evidence="1">Membrane</location>
        <topology evidence="1">Single-pass type I membrane protein</topology>
    </subcellularLocation>
</comment>
<dbReference type="InterPro" id="IPR013098">
    <property type="entry name" value="Ig_I-set"/>
</dbReference>
<reference evidence="17" key="3">
    <citation type="submission" date="2025-05" db="UniProtKB">
        <authorList>
            <consortium name="Ensembl"/>
        </authorList>
    </citation>
    <scope>IDENTIFICATION</scope>
</reference>
<dbReference type="Ensembl" id="ENSPPYT00000011991.3">
    <property type="protein sequence ID" value="ENSPPYP00000011548.3"/>
    <property type="gene ID" value="ENSPPYG00000010312.3"/>
</dbReference>
<dbReference type="eggNOG" id="ENOG502S41V">
    <property type="taxonomic scope" value="Eukaryota"/>
</dbReference>
<keyword evidence="4" id="KW-0430">Lectin</keyword>
<evidence type="ECO:0000313" key="18">
    <source>
        <dbReference type="Proteomes" id="UP000001595"/>
    </source>
</evidence>
<feature type="domain" description="Ig-like" evidence="15">
    <location>
        <begin position="149"/>
        <end position="245"/>
    </location>
</feature>
<feature type="compositionally biased region" description="Basic and acidic residues" evidence="12">
    <location>
        <begin position="352"/>
        <end position="361"/>
    </location>
</feature>
<proteinExistence type="inferred from homology"/>
<evidence type="ECO:0000256" key="3">
    <source>
        <dbReference type="ARBA" id="ARBA00022729"/>
    </source>
</evidence>
<dbReference type="EMBL" id="NDHI03003467">
    <property type="protein sequence ID" value="PNJ41830.1"/>
    <property type="molecule type" value="Genomic_DNA"/>
</dbReference>
<reference evidence="17 18" key="1">
    <citation type="submission" date="2008-02" db="EMBL/GenBank/DDBJ databases">
        <title>A 6x draft sequence assembly of the Pongo pygmaeus abelii genome.</title>
        <authorList>
            <person name="Wilson R.K."/>
            <person name="Mardis E."/>
        </authorList>
    </citation>
    <scope>NUCLEOTIDE SEQUENCE [LARGE SCALE GENOMIC DNA]</scope>
</reference>
<organism evidence="17 18">
    <name type="scientific">Pongo abelii</name>
    <name type="common">Sumatran orangutan</name>
    <name type="synonym">Pongo pygmaeus abelii</name>
    <dbReference type="NCBI Taxonomy" id="9601"/>
    <lineage>
        <taxon>Eukaryota</taxon>
        <taxon>Metazoa</taxon>
        <taxon>Chordata</taxon>
        <taxon>Craniata</taxon>
        <taxon>Vertebrata</taxon>
        <taxon>Euteleostomi</taxon>
        <taxon>Mammalia</taxon>
        <taxon>Eutheria</taxon>
        <taxon>Euarchontoglires</taxon>
        <taxon>Primates</taxon>
        <taxon>Haplorrhini</taxon>
        <taxon>Catarrhini</taxon>
        <taxon>Hominidae</taxon>
        <taxon>Pongo</taxon>
    </lineage>
</organism>
<dbReference type="InterPro" id="IPR036179">
    <property type="entry name" value="Ig-like_dom_sf"/>
</dbReference>
<evidence type="ECO:0000313" key="17">
    <source>
        <dbReference type="Ensembl" id="ENSPPYP00000011548.3"/>
    </source>
</evidence>
<dbReference type="FunFam" id="2.60.40.10:FF:000829">
    <property type="entry name" value="Sialic acid-binding Ig-like lectin 8"/>
    <property type="match status" value="1"/>
</dbReference>
<dbReference type="SMART" id="SM00408">
    <property type="entry name" value="IGc2"/>
    <property type="match status" value="1"/>
</dbReference>
<dbReference type="InterPro" id="IPR051036">
    <property type="entry name" value="SIGLEC"/>
</dbReference>
<evidence type="ECO:0000256" key="5">
    <source>
        <dbReference type="ARBA" id="ARBA00022889"/>
    </source>
</evidence>
<evidence type="ECO:0000256" key="6">
    <source>
        <dbReference type="ARBA" id="ARBA00022989"/>
    </source>
</evidence>
<dbReference type="Gene3D" id="2.60.40.10">
    <property type="entry name" value="Immunoglobulins"/>
    <property type="match status" value="2"/>
</dbReference>
<feature type="transmembrane region" description="Helical" evidence="13">
    <location>
        <begin position="260"/>
        <end position="285"/>
    </location>
</feature>
<dbReference type="GO" id="GO:0007155">
    <property type="term" value="P:cell adhesion"/>
    <property type="evidence" value="ECO:0007669"/>
    <property type="project" value="UniProtKB-KW"/>
</dbReference>
<evidence type="ECO:0000256" key="7">
    <source>
        <dbReference type="ARBA" id="ARBA00023136"/>
    </source>
</evidence>
<dbReference type="PANTHER" id="PTHR12035:SF111">
    <property type="entry name" value="SIALIC ACID-BINDING IG-LIKE LECTIN 7"/>
    <property type="match status" value="1"/>
</dbReference>
<evidence type="ECO:0000256" key="14">
    <source>
        <dbReference type="SAM" id="SignalP"/>
    </source>
</evidence>
<keyword evidence="3 14" id="KW-0732">Signal</keyword>
<evidence type="ECO:0000256" key="13">
    <source>
        <dbReference type="SAM" id="Phobius"/>
    </source>
</evidence>
<accession>H2NZV5</accession>
<dbReference type="AlphaFoldDB" id="H2NZV5"/>
<evidence type="ECO:0000259" key="15">
    <source>
        <dbReference type="PROSITE" id="PS50835"/>
    </source>
</evidence>
<accession>A0A2J8U984</accession>
<evidence type="ECO:0000256" key="9">
    <source>
        <dbReference type="ARBA" id="ARBA00023180"/>
    </source>
</evidence>
<dbReference type="InterPro" id="IPR003598">
    <property type="entry name" value="Ig_sub2"/>
</dbReference>
<keyword evidence="18" id="KW-1185">Reference proteome</keyword>
<dbReference type="GO" id="GO:0033691">
    <property type="term" value="F:sialic acid binding"/>
    <property type="evidence" value="ECO:0007669"/>
    <property type="project" value="TreeGrafter"/>
</dbReference>
<evidence type="ECO:0000256" key="1">
    <source>
        <dbReference type="ARBA" id="ARBA00004479"/>
    </source>
</evidence>
<keyword evidence="9" id="KW-0325">Glycoprotein</keyword>
<dbReference type="InterPro" id="IPR013106">
    <property type="entry name" value="Ig_V-set"/>
</dbReference>
<dbReference type="SMART" id="SM00409">
    <property type="entry name" value="IG"/>
    <property type="match status" value="2"/>
</dbReference>
<keyword evidence="8" id="KW-1015">Disulfide bond</keyword>
<reference evidence="16" key="2">
    <citation type="submission" date="2017-12" db="EMBL/GenBank/DDBJ databases">
        <title>High-resolution comparative analysis of great ape genomes.</title>
        <authorList>
            <person name="Pollen A."/>
            <person name="Hastie A."/>
            <person name="Hormozdiari F."/>
            <person name="Dougherty M."/>
            <person name="Liu R."/>
            <person name="Chaisson M."/>
            <person name="Hoppe E."/>
            <person name="Hill C."/>
            <person name="Pang A."/>
            <person name="Hillier L."/>
            <person name="Baker C."/>
            <person name="Armstrong J."/>
            <person name="Shendure J."/>
            <person name="Paten B."/>
            <person name="Wilson R."/>
            <person name="Chao H."/>
            <person name="Schneider V."/>
            <person name="Ventura M."/>
            <person name="Kronenberg Z."/>
            <person name="Murali S."/>
            <person name="Gordon D."/>
            <person name="Cantsilieris S."/>
            <person name="Munson K."/>
            <person name="Nelson B."/>
            <person name="Raja A."/>
            <person name="Underwood J."/>
            <person name="Diekhans M."/>
            <person name="Fiddes I."/>
            <person name="Haussler D."/>
            <person name="Eichler E."/>
        </authorList>
    </citation>
    <scope>NUCLEOTIDE SEQUENCE [LARGE SCALE GENOMIC DNA]</scope>
    <source>
        <strain evidence="16">Susie</strain>
    </source>
</reference>
<dbReference type="CDD" id="cd05712">
    <property type="entry name" value="IgV_CD33"/>
    <property type="match status" value="1"/>
</dbReference>
<dbReference type="InterPro" id="IPR007110">
    <property type="entry name" value="Ig-like_dom"/>
</dbReference>
<dbReference type="Pfam" id="PF07686">
    <property type="entry name" value="V-set"/>
    <property type="match status" value="1"/>
</dbReference>
<keyword evidence="6 13" id="KW-1133">Transmembrane helix</keyword>
<dbReference type="GO" id="GO:0030246">
    <property type="term" value="F:carbohydrate binding"/>
    <property type="evidence" value="ECO:0007669"/>
    <property type="project" value="UniProtKB-KW"/>
</dbReference>
<feature type="chain" id="PRO_5044733682" evidence="14">
    <location>
        <begin position="21"/>
        <end position="376"/>
    </location>
</feature>
<dbReference type="HOGENOM" id="CLU_024444_0_1_1"/>
<dbReference type="SUPFAM" id="SSF48726">
    <property type="entry name" value="Immunoglobulin"/>
    <property type="match status" value="2"/>
</dbReference>
<keyword evidence="10" id="KW-0393">Immunoglobulin domain</keyword>
<dbReference type="Pfam" id="PF07679">
    <property type="entry name" value="I-set"/>
    <property type="match status" value="1"/>
</dbReference>
<evidence type="ECO:0000256" key="8">
    <source>
        <dbReference type="ARBA" id="ARBA00023157"/>
    </source>
</evidence>
<keyword evidence="5" id="KW-0130">Cell adhesion</keyword>
<evidence type="ECO:0000256" key="2">
    <source>
        <dbReference type="ARBA" id="ARBA00022692"/>
    </source>
</evidence>
<dbReference type="GO" id="GO:0005886">
    <property type="term" value="C:plasma membrane"/>
    <property type="evidence" value="ECO:0007669"/>
    <property type="project" value="TreeGrafter"/>
</dbReference>
<keyword evidence="2 13" id="KW-0812">Transmembrane</keyword>
<feature type="region of interest" description="Disordered" evidence="12">
    <location>
        <begin position="351"/>
        <end position="376"/>
    </location>
</feature>
<evidence type="ECO:0000256" key="12">
    <source>
        <dbReference type="SAM" id="MobiDB-lite"/>
    </source>
</evidence>
<dbReference type="InterPro" id="IPR003599">
    <property type="entry name" value="Ig_sub"/>
</dbReference>
<evidence type="ECO:0000256" key="11">
    <source>
        <dbReference type="ARBA" id="ARBA00038361"/>
    </source>
</evidence>
<dbReference type="PROSITE" id="PS50835">
    <property type="entry name" value="IG_LIKE"/>
    <property type="match status" value="1"/>
</dbReference>
<keyword evidence="7 13" id="KW-0472">Membrane</keyword>